<name>A0A1C0YN22_9BACL</name>
<keyword evidence="3" id="KW-1185">Reference proteome</keyword>
<dbReference type="STRING" id="33978.A6M13_01610"/>
<sequence>MKRWLGVTVLSSLLLAGCGEAEQALQSVYTANDAYEHTMEQVVVTMDHYEVQRINEPTDEQQALNIAAGSYIVEAALHVTNTGNTAVYYTPDVFLQIGDKQFVNETARLVGEGSNQSVEILSEQDKSFVVSFLIPAAVYEDAEQAMMQIPVPYTQPHTTSSGDALGDNGFWEIALK</sequence>
<evidence type="ECO:0008006" key="4">
    <source>
        <dbReference type="Google" id="ProtNLM"/>
    </source>
</evidence>
<dbReference type="PROSITE" id="PS51257">
    <property type="entry name" value="PROKAR_LIPOPROTEIN"/>
    <property type="match status" value="1"/>
</dbReference>
<dbReference type="AlphaFoldDB" id="A0A1C0YN22"/>
<dbReference type="Proteomes" id="UP000093199">
    <property type="component" value="Unassembled WGS sequence"/>
</dbReference>
<dbReference type="RefSeq" id="WP_066542361.1">
    <property type="nucleotide sequence ID" value="NZ_MASJ01000001.1"/>
</dbReference>
<dbReference type="Gene3D" id="2.60.40.4170">
    <property type="match status" value="1"/>
</dbReference>
<evidence type="ECO:0000313" key="3">
    <source>
        <dbReference type="Proteomes" id="UP000093199"/>
    </source>
</evidence>
<evidence type="ECO:0000256" key="1">
    <source>
        <dbReference type="SAM" id="SignalP"/>
    </source>
</evidence>
<evidence type="ECO:0000313" key="2">
    <source>
        <dbReference type="EMBL" id="OCS88568.1"/>
    </source>
</evidence>
<gene>
    <name evidence="2" type="ORF">A6M13_01610</name>
</gene>
<keyword evidence="1" id="KW-0732">Signal</keyword>
<reference evidence="2 3" key="1">
    <citation type="submission" date="2016-07" db="EMBL/GenBank/DDBJ databases">
        <title>Caryophanon tenue genome sequencing.</title>
        <authorList>
            <person name="Verma A."/>
            <person name="Pal Y."/>
            <person name="Krishnamurthi S."/>
        </authorList>
    </citation>
    <scope>NUCLEOTIDE SEQUENCE [LARGE SCALE GENOMIC DNA]</scope>
    <source>
        <strain evidence="2 3">DSM 14152</strain>
    </source>
</reference>
<proteinExistence type="predicted"/>
<feature type="chain" id="PRO_5008649203" description="DUF4352 domain-containing protein" evidence="1">
    <location>
        <begin position="22"/>
        <end position="176"/>
    </location>
</feature>
<protein>
    <recommendedName>
        <fullName evidence="4">DUF4352 domain-containing protein</fullName>
    </recommendedName>
</protein>
<accession>A0A1C0YN22</accession>
<organism evidence="2 3">
    <name type="scientific">Caryophanon tenue</name>
    <dbReference type="NCBI Taxonomy" id="33978"/>
    <lineage>
        <taxon>Bacteria</taxon>
        <taxon>Bacillati</taxon>
        <taxon>Bacillota</taxon>
        <taxon>Bacilli</taxon>
        <taxon>Bacillales</taxon>
        <taxon>Caryophanaceae</taxon>
        <taxon>Caryophanon</taxon>
    </lineage>
</organism>
<dbReference type="EMBL" id="MASJ01000001">
    <property type="protein sequence ID" value="OCS88568.1"/>
    <property type="molecule type" value="Genomic_DNA"/>
</dbReference>
<comment type="caution">
    <text evidence="2">The sequence shown here is derived from an EMBL/GenBank/DDBJ whole genome shotgun (WGS) entry which is preliminary data.</text>
</comment>
<feature type="signal peptide" evidence="1">
    <location>
        <begin position="1"/>
        <end position="21"/>
    </location>
</feature>